<protein>
    <submittedName>
        <fullName evidence="3">Uncharacterized protein</fullName>
    </submittedName>
</protein>
<feature type="transmembrane region" description="Helical" evidence="2">
    <location>
        <begin position="89"/>
        <end position="105"/>
    </location>
</feature>
<dbReference type="AlphaFoldDB" id="A0AAD5VIN2"/>
<evidence type="ECO:0000313" key="4">
    <source>
        <dbReference type="Proteomes" id="UP001213000"/>
    </source>
</evidence>
<accession>A0AAD5VIN2</accession>
<evidence type="ECO:0000256" key="2">
    <source>
        <dbReference type="SAM" id="Phobius"/>
    </source>
</evidence>
<proteinExistence type="predicted"/>
<dbReference type="EMBL" id="JANIEX010001081">
    <property type="protein sequence ID" value="KAJ3560945.1"/>
    <property type="molecule type" value="Genomic_DNA"/>
</dbReference>
<evidence type="ECO:0000256" key="1">
    <source>
        <dbReference type="SAM" id="MobiDB-lite"/>
    </source>
</evidence>
<keyword evidence="2" id="KW-0812">Transmembrane</keyword>
<keyword evidence="2" id="KW-1133">Transmembrane helix</keyword>
<feature type="region of interest" description="Disordered" evidence="1">
    <location>
        <begin position="1"/>
        <end position="35"/>
    </location>
</feature>
<evidence type="ECO:0000313" key="3">
    <source>
        <dbReference type="EMBL" id="KAJ3560945.1"/>
    </source>
</evidence>
<feature type="compositionally biased region" description="Low complexity" evidence="1">
    <location>
        <begin position="13"/>
        <end position="35"/>
    </location>
</feature>
<sequence>MSTTTTLTRNIGATSSSANAHASTFNDTRASTSTSNAASMSSSAASHADSLSSSFVINLPPEKMNLKLQNFVTNLATNRKRRKKQPEHLRYLAAILALACFYRMLGNDKSKIMQSTKVRKEAEEVFTKFVALGDAAFTTQDAIFRDIQHLYPLASQMDSAHCGAVAEDTFSLKLKILDYVTTILPDNTFDPPLQASANKELYWLQAYLYLAKLCYILENNTPWRKSLYEFLNESIFGHPWGVNSYNDGPIVPDKKSDLELFRKREEQEAAEYGYTGGGVVDKGKGKAVGEDSEDSEDSEGGNENGESESESESEEDEDEEEEKDEDEEEEEDEDEEKEEEEGEKGEGDDDDDDDDRKGQGDNEDENNKGPADPRYPTPVFVPATHLTQKRIQVTKCAPLPQSQEPLPTPSPSQRPATHTTTSTTTTTATLKSTSTSKTTTKKTSVTALKTTAGPSHSLAFLKMPARLRKQCTVPATDCTTCAQACKNAAGAEDVPESKRATGKRTATAAPTICLPKKLYK</sequence>
<keyword evidence="2" id="KW-0472">Membrane</keyword>
<feature type="compositionally biased region" description="Low complexity" evidence="1">
    <location>
        <begin position="416"/>
        <end position="438"/>
    </location>
</feature>
<organism evidence="3 4">
    <name type="scientific">Leucocoprinus birnbaumii</name>
    <dbReference type="NCBI Taxonomy" id="56174"/>
    <lineage>
        <taxon>Eukaryota</taxon>
        <taxon>Fungi</taxon>
        <taxon>Dikarya</taxon>
        <taxon>Basidiomycota</taxon>
        <taxon>Agaricomycotina</taxon>
        <taxon>Agaricomycetes</taxon>
        <taxon>Agaricomycetidae</taxon>
        <taxon>Agaricales</taxon>
        <taxon>Agaricineae</taxon>
        <taxon>Agaricaceae</taxon>
        <taxon>Leucocoprinus</taxon>
    </lineage>
</organism>
<name>A0AAD5VIN2_9AGAR</name>
<reference evidence="3" key="1">
    <citation type="submission" date="2022-07" db="EMBL/GenBank/DDBJ databases">
        <title>Genome Sequence of Leucocoprinus birnbaumii.</title>
        <authorList>
            <person name="Buettner E."/>
        </authorList>
    </citation>
    <scope>NUCLEOTIDE SEQUENCE</scope>
    <source>
        <strain evidence="3">VT141</strain>
    </source>
</reference>
<feature type="region of interest" description="Disordered" evidence="1">
    <location>
        <begin position="272"/>
        <end position="438"/>
    </location>
</feature>
<feature type="compositionally biased region" description="Polar residues" evidence="1">
    <location>
        <begin position="1"/>
        <end position="12"/>
    </location>
</feature>
<keyword evidence="4" id="KW-1185">Reference proteome</keyword>
<comment type="caution">
    <text evidence="3">The sequence shown here is derived from an EMBL/GenBank/DDBJ whole genome shotgun (WGS) entry which is preliminary data.</text>
</comment>
<gene>
    <name evidence="3" type="ORF">NP233_g10507</name>
</gene>
<dbReference type="Proteomes" id="UP001213000">
    <property type="component" value="Unassembled WGS sequence"/>
</dbReference>
<feature type="compositionally biased region" description="Acidic residues" evidence="1">
    <location>
        <begin position="290"/>
        <end position="354"/>
    </location>
</feature>